<dbReference type="AlphaFoldDB" id="A0A8T0HCA3"/>
<dbReference type="Proteomes" id="UP000822688">
    <property type="component" value="Chromosome 6"/>
</dbReference>
<feature type="domain" description="Myb-like" evidence="2">
    <location>
        <begin position="169"/>
        <end position="229"/>
    </location>
</feature>
<gene>
    <name evidence="3" type="ORF">KC19_6G064800</name>
</gene>
<feature type="compositionally biased region" description="Basic residues" evidence="1">
    <location>
        <begin position="481"/>
        <end position="490"/>
    </location>
</feature>
<comment type="caution">
    <text evidence="3">The sequence shown here is derived from an EMBL/GenBank/DDBJ whole genome shotgun (WGS) entry which is preliminary data.</text>
</comment>
<dbReference type="PROSITE" id="PS50090">
    <property type="entry name" value="MYB_LIKE"/>
    <property type="match status" value="1"/>
</dbReference>
<keyword evidence="4" id="KW-1185">Reference proteome</keyword>
<dbReference type="Pfam" id="PF13837">
    <property type="entry name" value="Myb_DNA-bind_4"/>
    <property type="match status" value="1"/>
</dbReference>
<evidence type="ECO:0000313" key="3">
    <source>
        <dbReference type="EMBL" id="KAG0569103.1"/>
    </source>
</evidence>
<sequence>MLAAMTSNCFSDEDLDIWTYENHAQPIAEAGQISSDHEEGDAFRAHLEDSTCNRECDSFLDMPSEDDSKILESHSQIAQAMTSSGRPPYQLLSFITQTPSLCPNIFLRPVIDGQVGDPLRHQCIDHLQSSGVIGPCKEDYTPGDTFCSLTGVGICPVKLPKSGLKMRKKRRVRSKDWSAEEKCAYLTLKEEALGRVKGKDWDFISQNLQNRHGYERSSKCCEDLWGTFRRTFKAIRDHELLGNNPQRSNWVSFWEMDGDGRARHKLPRVFPKEWCNMMERILAAQEHRSGKSKSPIEILSEGSPGDHLGDDPYHIIHPAKPLVDGSQNLEYQLERRPDLPHSNLPAKQRSKVVMEEDLQIKQQVGAVVDSKFQQLGNTESSSGTGEENALITLVSMLVKRQVEDAVKSALEPLVAVDQQLTNFAPNLFKQWMMDALDSSLVPVSSALRAVQNQEELEDQARLRAIEEERLVLDLEEKQIKRRRVGRHQRPGRQSSKQQGLRIKSSVAQGTVALP</sequence>
<organism evidence="3 4">
    <name type="scientific">Ceratodon purpureus</name>
    <name type="common">Fire moss</name>
    <name type="synonym">Dicranum purpureum</name>
    <dbReference type="NCBI Taxonomy" id="3225"/>
    <lineage>
        <taxon>Eukaryota</taxon>
        <taxon>Viridiplantae</taxon>
        <taxon>Streptophyta</taxon>
        <taxon>Embryophyta</taxon>
        <taxon>Bryophyta</taxon>
        <taxon>Bryophytina</taxon>
        <taxon>Bryopsida</taxon>
        <taxon>Dicranidae</taxon>
        <taxon>Pseudoditrichales</taxon>
        <taxon>Ditrichaceae</taxon>
        <taxon>Ceratodon</taxon>
    </lineage>
</organism>
<dbReference type="InterPro" id="IPR044822">
    <property type="entry name" value="Myb_DNA-bind_4"/>
</dbReference>
<dbReference type="PANTHER" id="PTHR33492">
    <property type="entry name" value="OSJNBA0043A12.37 PROTEIN-RELATED"/>
    <property type="match status" value="1"/>
</dbReference>
<proteinExistence type="predicted"/>
<evidence type="ECO:0000256" key="1">
    <source>
        <dbReference type="SAM" id="MobiDB-lite"/>
    </source>
</evidence>
<feature type="region of interest" description="Disordered" evidence="1">
    <location>
        <begin position="481"/>
        <end position="514"/>
    </location>
</feature>
<accession>A0A8T0HCA3</accession>
<evidence type="ECO:0000259" key="2">
    <source>
        <dbReference type="PROSITE" id="PS50090"/>
    </source>
</evidence>
<protein>
    <recommendedName>
        <fullName evidence="2">Myb-like domain-containing protein</fullName>
    </recommendedName>
</protein>
<reference evidence="3 4" key="1">
    <citation type="submission" date="2020-06" db="EMBL/GenBank/DDBJ databases">
        <title>WGS assembly of Ceratodon purpureus strain R40.</title>
        <authorList>
            <person name="Carey S.B."/>
            <person name="Jenkins J."/>
            <person name="Shu S."/>
            <person name="Lovell J.T."/>
            <person name="Sreedasyam A."/>
            <person name="Maumus F."/>
            <person name="Tiley G.P."/>
            <person name="Fernandez-Pozo N."/>
            <person name="Barry K."/>
            <person name="Chen C."/>
            <person name="Wang M."/>
            <person name="Lipzen A."/>
            <person name="Daum C."/>
            <person name="Saski C.A."/>
            <person name="Payton A.C."/>
            <person name="Mcbreen J.C."/>
            <person name="Conrad R.E."/>
            <person name="Kollar L.M."/>
            <person name="Olsson S."/>
            <person name="Huttunen S."/>
            <person name="Landis J.B."/>
            <person name="Wickett N.J."/>
            <person name="Johnson M.G."/>
            <person name="Rensing S.A."/>
            <person name="Grimwood J."/>
            <person name="Schmutz J."/>
            <person name="Mcdaniel S.F."/>
        </authorList>
    </citation>
    <scope>NUCLEOTIDE SEQUENCE [LARGE SCALE GENOMIC DNA]</scope>
    <source>
        <strain evidence="3 4">R40</strain>
    </source>
</reference>
<name>A0A8T0HCA3_CERPU</name>
<dbReference type="InterPro" id="IPR001005">
    <property type="entry name" value="SANT/Myb"/>
</dbReference>
<dbReference type="EMBL" id="CM026427">
    <property type="protein sequence ID" value="KAG0569103.1"/>
    <property type="molecule type" value="Genomic_DNA"/>
</dbReference>
<evidence type="ECO:0000313" key="4">
    <source>
        <dbReference type="Proteomes" id="UP000822688"/>
    </source>
</evidence>
<dbReference type="PANTHER" id="PTHR33492:SF11">
    <property type="entry name" value="OS04G0670900 PROTEIN"/>
    <property type="match status" value="1"/>
</dbReference>